<feature type="transmembrane region" description="Helical" evidence="11">
    <location>
        <begin position="135"/>
        <end position="155"/>
    </location>
</feature>
<keyword evidence="7 9" id="KW-0129">CBS domain</keyword>
<evidence type="ECO:0000259" key="13">
    <source>
        <dbReference type="PROSITE" id="PS51846"/>
    </source>
</evidence>
<dbReference type="PROSITE" id="PS51846">
    <property type="entry name" value="CNNM"/>
    <property type="match status" value="1"/>
</dbReference>
<keyword evidence="3" id="KW-1003">Cell membrane</keyword>
<dbReference type="InterPro" id="IPR016169">
    <property type="entry name" value="FAD-bd_PCMH_sub2"/>
</dbReference>
<evidence type="ECO:0000256" key="6">
    <source>
        <dbReference type="ARBA" id="ARBA00022989"/>
    </source>
</evidence>
<dbReference type="PANTHER" id="PTHR22777">
    <property type="entry name" value="HEMOLYSIN-RELATED"/>
    <property type="match status" value="1"/>
</dbReference>
<dbReference type="GO" id="GO:0005886">
    <property type="term" value="C:plasma membrane"/>
    <property type="evidence" value="ECO:0007669"/>
    <property type="project" value="UniProtKB-SubCell"/>
</dbReference>
<evidence type="ECO:0000256" key="3">
    <source>
        <dbReference type="ARBA" id="ARBA00022475"/>
    </source>
</evidence>
<gene>
    <name evidence="14" type="ORF">C0601_00370</name>
</gene>
<evidence type="ECO:0000256" key="5">
    <source>
        <dbReference type="ARBA" id="ARBA00022737"/>
    </source>
</evidence>
<evidence type="ECO:0000256" key="8">
    <source>
        <dbReference type="ARBA" id="ARBA00023136"/>
    </source>
</evidence>
<dbReference type="InterPro" id="IPR046342">
    <property type="entry name" value="CBS_dom_sf"/>
</dbReference>
<accession>A0A2N5ZN48</accession>
<evidence type="ECO:0000259" key="12">
    <source>
        <dbReference type="PROSITE" id="PS51371"/>
    </source>
</evidence>
<comment type="similarity">
    <text evidence="2">Belongs to the UPF0053 family.</text>
</comment>
<comment type="subcellular location">
    <subcellularLocation>
        <location evidence="1">Cell membrane</location>
        <topology evidence="1">Multi-pass membrane protein</topology>
    </subcellularLocation>
</comment>
<evidence type="ECO:0008006" key="16">
    <source>
        <dbReference type="Google" id="ProtNLM"/>
    </source>
</evidence>
<evidence type="ECO:0000256" key="10">
    <source>
        <dbReference type="PROSITE-ProRule" id="PRU01193"/>
    </source>
</evidence>
<proteinExistence type="inferred from homology"/>
<dbReference type="FunFam" id="3.10.580.10:FF:000002">
    <property type="entry name" value="Magnesium/cobalt efflux protein CorC"/>
    <property type="match status" value="1"/>
</dbReference>
<comment type="caution">
    <text evidence="14">The sequence shown here is derived from an EMBL/GenBank/DDBJ whole genome shotgun (WGS) entry which is preliminary data.</text>
</comment>
<feature type="transmembrane region" description="Helical" evidence="11">
    <location>
        <begin position="6"/>
        <end position="29"/>
    </location>
</feature>
<evidence type="ECO:0000313" key="14">
    <source>
        <dbReference type="EMBL" id="PLX20013.1"/>
    </source>
</evidence>
<sequence>MVMWIILFMFLVCVQGFFSGIEVGLISIDRIKLKELVARKNKSAIFISKILDNIENILTVSLIGVNLSVIAGSIISTNEFLPYFIGRFGAFWGKVIMSGCILTPIVVIFAEILPKEIYRQKALRLVLRSTFLIRVARFIFYIPAVIVKNMISVFLPKKQKESFFLNKEELEQIINISNKSGVLTPGEKEMMEGIFDLSTTQVKEIMTQRVNVVAVAEDSEIDELMTLAQEHGHSRFPVYGESIDDIKGFVFILDIIYEGAHEKNDHKLSDYIRNINFVPETKKVDKLFREMKMSQEQIRMVIDEYGQVSGLISLEDIIEEIVGEINDEFDEVEESSVVSQDGELIIDSSIPVEELNERYELNIPEGEEYDTLAGFLEDYTGVIPNVNQVIKWEDYSFTIRSKQKNSIGKVKINIKNIETEEKDVSR</sequence>
<dbReference type="InterPro" id="IPR000644">
    <property type="entry name" value="CBS_dom"/>
</dbReference>
<dbReference type="Proteomes" id="UP000234857">
    <property type="component" value="Unassembled WGS sequence"/>
</dbReference>
<dbReference type="InterPro" id="IPR005170">
    <property type="entry name" value="Transptr-assoc_dom"/>
</dbReference>
<dbReference type="EMBL" id="PKTG01000011">
    <property type="protein sequence ID" value="PLX20013.1"/>
    <property type="molecule type" value="Genomic_DNA"/>
</dbReference>
<evidence type="ECO:0000256" key="11">
    <source>
        <dbReference type="SAM" id="Phobius"/>
    </source>
</evidence>
<dbReference type="CDD" id="cd04590">
    <property type="entry name" value="CBS_pair_CorC_HlyC_assoc"/>
    <property type="match status" value="1"/>
</dbReference>
<dbReference type="InterPro" id="IPR002550">
    <property type="entry name" value="CNNM"/>
</dbReference>
<dbReference type="PANTHER" id="PTHR22777:SF32">
    <property type="entry name" value="UPF0053 INNER MEMBRANE PROTEIN YFJD"/>
    <property type="match status" value="1"/>
</dbReference>
<organism evidence="14 15">
    <name type="scientific">Muiribacterium halophilum</name>
    <dbReference type="NCBI Taxonomy" id="2053465"/>
    <lineage>
        <taxon>Bacteria</taxon>
        <taxon>Candidatus Muiribacteriota</taxon>
        <taxon>Candidatus Muiribacteriia</taxon>
        <taxon>Candidatus Muiribacteriales</taxon>
        <taxon>Candidatus Muiribacteriaceae</taxon>
        <taxon>Candidatus Muiribacterium</taxon>
    </lineage>
</organism>
<dbReference type="AlphaFoldDB" id="A0A2N5ZN48"/>
<dbReference type="SUPFAM" id="SSF54631">
    <property type="entry name" value="CBS-domain pair"/>
    <property type="match status" value="1"/>
</dbReference>
<keyword evidence="6 10" id="KW-1133">Transmembrane helix</keyword>
<protein>
    <recommendedName>
        <fullName evidence="16">HlyC/CorC family transporter</fullName>
    </recommendedName>
</protein>
<keyword evidence="4 10" id="KW-0812">Transmembrane</keyword>
<dbReference type="GO" id="GO:0050660">
    <property type="term" value="F:flavin adenine dinucleotide binding"/>
    <property type="evidence" value="ECO:0007669"/>
    <property type="project" value="InterPro"/>
</dbReference>
<dbReference type="SMART" id="SM01091">
    <property type="entry name" value="CorC_HlyC"/>
    <property type="match status" value="1"/>
</dbReference>
<reference evidence="14 15" key="1">
    <citation type="submission" date="2017-11" db="EMBL/GenBank/DDBJ databases">
        <title>Genome-resolved metagenomics identifies genetic mobility, metabolic interactions, and unexpected diversity in perchlorate-reducing communities.</title>
        <authorList>
            <person name="Barnum T.P."/>
            <person name="Figueroa I.A."/>
            <person name="Carlstrom C.I."/>
            <person name="Lucas L.N."/>
            <person name="Engelbrektson A.L."/>
            <person name="Coates J.D."/>
        </authorList>
    </citation>
    <scope>NUCLEOTIDE SEQUENCE [LARGE SCALE GENOMIC DNA]</scope>
    <source>
        <strain evidence="14">BM706</strain>
    </source>
</reference>
<evidence type="ECO:0000256" key="7">
    <source>
        <dbReference type="ARBA" id="ARBA00023122"/>
    </source>
</evidence>
<dbReference type="PROSITE" id="PS51371">
    <property type="entry name" value="CBS"/>
    <property type="match status" value="2"/>
</dbReference>
<feature type="domain" description="CBS" evidence="12">
    <location>
        <begin position="206"/>
        <end position="268"/>
    </location>
</feature>
<dbReference type="Pfam" id="PF01595">
    <property type="entry name" value="CNNM"/>
    <property type="match status" value="1"/>
</dbReference>
<evidence type="ECO:0000256" key="2">
    <source>
        <dbReference type="ARBA" id="ARBA00006337"/>
    </source>
</evidence>
<evidence type="ECO:0000256" key="1">
    <source>
        <dbReference type="ARBA" id="ARBA00004651"/>
    </source>
</evidence>
<keyword evidence="5" id="KW-0677">Repeat</keyword>
<dbReference type="Pfam" id="PF00571">
    <property type="entry name" value="CBS"/>
    <property type="match status" value="2"/>
</dbReference>
<feature type="domain" description="CNNM transmembrane" evidence="13">
    <location>
        <begin position="1"/>
        <end position="187"/>
    </location>
</feature>
<dbReference type="InterPro" id="IPR036318">
    <property type="entry name" value="FAD-bd_PCMH-like_sf"/>
</dbReference>
<dbReference type="SUPFAM" id="SSF56176">
    <property type="entry name" value="FAD-binding/transporter-associated domain-like"/>
    <property type="match status" value="1"/>
</dbReference>
<feature type="transmembrane region" description="Helical" evidence="11">
    <location>
        <begin position="50"/>
        <end position="75"/>
    </location>
</feature>
<feature type="transmembrane region" description="Helical" evidence="11">
    <location>
        <begin position="95"/>
        <end position="114"/>
    </location>
</feature>
<dbReference type="InterPro" id="IPR044751">
    <property type="entry name" value="Ion_transp-like_CBS"/>
</dbReference>
<feature type="domain" description="CBS" evidence="12">
    <location>
        <begin position="271"/>
        <end position="328"/>
    </location>
</feature>
<dbReference type="Gene3D" id="3.10.580.10">
    <property type="entry name" value="CBS-domain"/>
    <property type="match status" value="1"/>
</dbReference>
<dbReference type="Gene3D" id="3.30.465.10">
    <property type="match status" value="1"/>
</dbReference>
<evidence type="ECO:0000256" key="9">
    <source>
        <dbReference type="PROSITE-ProRule" id="PRU00703"/>
    </source>
</evidence>
<evidence type="ECO:0000313" key="15">
    <source>
        <dbReference type="Proteomes" id="UP000234857"/>
    </source>
</evidence>
<dbReference type="Pfam" id="PF03471">
    <property type="entry name" value="CorC_HlyC"/>
    <property type="match status" value="1"/>
</dbReference>
<evidence type="ECO:0000256" key="4">
    <source>
        <dbReference type="ARBA" id="ARBA00022692"/>
    </source>
</evidence>
<keyword evidence="8 10" id="KW-0472">Membrane</keyword>
<name>A0A2N5ZN48_MUIH1</name>